<keyword evidence="2" id="KW-1185">Reference proteome</keyword>
<organism evidence="1 2">
    <name type="scientific">Sphingobacterium cellulitidis</name>
    <dbReference type="NCBI Taxonomy" id="1768011"/>
    <lineage>
        <taxon>Bacteria</taxon>
        <taxon>Pseudomonadati</taxon>
        <taxon>Bacteroidota</taxon>
        <taxon>Sphingobacteriia</taxon>
        <taxon>Sphingobacteriales</taxon>
        <taxon>Sphingobacteriaceae</taxon>
        <taxon>Sphingobacterium</taxon>
    </lineage>
</organism>
<dbReference type="EMBL" id="BMKM01000010">
    <property type="protein sequence ID" value="GGE30052.1"/>
    <property type="molecule type" value="Genomic_DNA"/>
</dbReference>
<reference evidence="1" key="2">
    <citation type="submission" date="2020-09" db="EMBL/GenBank/DDBJ databases">
        <authorList>
            <person name="Sun Q."/>
            <person name="Zhou Y."/>
        </authorList>
    </citation>
    <scope>NUCLEOTIDE SEQUENCE</scope>
    <source>
        <strain evidence="1">CGMCC 1.15966</strain>
    </source>
</reference>
<name>A0A8H9G0Y1_9SPHI</name>
<sequence length="71" mass="8117">MSKKKAQVVKPEPDTLTIINYTLLINFEDFYLRSRGGTWHEPFAEQPIFNSGKIVNNTPKPAINHISDFTP</sequence>
<dbReference type="Proteomes" id="UP000614460">
    <property type="component" value="Unassembled WGS sequence"/>
</dbReference>
<accession>A0A8H9G0Y1</accession>
<evidence type="ECO:0000313" key="1">
    <source>
        <dbReference type="EMBL" id="GGE30052.1"/>
    </source>
</evidence>
<proteinExistence type="predicted"/>
<evidence type="ECO:0000313" key="2">
    <source>
        <dbReference type="Proteomes" id="UP000614460"/>
    </source>
</evidence>
<reference evidence="1" key="1">
    <citation type="journal article" date="2014" name="Int. J. Syst. Evol. Microbiol.">
        <title>Complete genome sequence of Corynebacterium casei LMG S-19264T (=DSM 44701T), isolated from a smear-ripened cheese.</title>
        <authorList>
            <consortium name="US DOE Joint Genome Institute (JGI-PGF)"/>
            <person name="Walter F."/>
            <person name="Albersmeier A."/>
            <person name="Kalinowski J."/>
            <person name="Ruckert C."/>
        </authorList>
    </citation>
    <scope>NUCLEOTIDE SEQUENCE</scope>
    <source>
        <strain evidence="1">CGMCC 1.15966</strain>
    </source>
</reference>
<protein>
    <submittedName>
        <fullName evidence="1">Uncharacterized protein</fullName>
    </submittedName>
</protein>
<comment type="caution">
    <text evidence="1">The sequence shown here is derived from an EMBL/GenBank/DDBJ whole genome shotgun (WGS) entry which is preliminary data.</text>
</comment>
<dbReference type="AlphaFoldDB" id="A0A8H9G0Y1"/>
<gene>
    <name evidence="1" type="ORF">GCM10011516_29790</name>
</gene>